<reference evidence="1 2" key="1">
    <citation type="journal article" date="2016" name="Genome Biol. Evol.">
        <title>Draft genome sequence of an aflatoxigenic Aspergillus species, A. bombycis.</title>
        <authorList>
            <person name="Moore G.G."/>
            <person name="Mack B.M."/>
            <person name="Beltz S.B."/>
            <person name="Gilbert M.K."/>
        </authorList>
    </citation>
    <scope>NUCLEOTIDE SEQUENCE [LARGE SCALE GENOMIC DNA]</scope>
    <source>
        <strain evidence="2">NRRL 26010</strain>
    </source>
</reference>
<accession>A0A1F7ZU75</accession>
<protein>
    <submittedName>
        <fullName evidence="1">Acyl transferase</fullName>
    </submittedName>
</protein>
<dbReference type="STRING" id="109264.A0A1F7ZU75"/>
<keyword evidence="1" id="KW-0808">Transferase</keyword>
<dbReference type="RefSeq" id="XP_022386352.1">
    <property type="nucleotide sequence ID" value="XM_022535567.1"/>
</dbReference>
<name>A0A1F7ZU75_9EURO</name>
<keyword evidence="2" id="KW-1185">Reference proteome</keyword>
<comment type="caution">
    <text evidence="1">The sequence shown here is derived from an EMBL/GenBank/DDBJ whole genome shotgun (WGS) entry which is preliminary data.</text>
</comment>
<proteinExistence type="predicted"/>
<dbReference type="AlphaFoldDB" id="A0A1F7ZU75"/>
<dbReference type="OrthoDB" id="671439at2759"/>
<dbReference type="GeneID" id="34451828"/>
<organism evidence="1 2">
    <name type="scientific">Aspergillus bombycis</name>
    <dbReference type="NCBI Taxonomy" id="109264"/>
    <lineage>
        <taxon>Eukaryota</taxon>
        <taxon>Fungi</taxon>
        <taxon>Dikarya</taxon>
        <taxon>Ascomycota</taxon>
        <taxon>Pezizomycotina</taxon>
        <taxon>Eurotiomycetes</taxon>
        <taxon>Eurotiomycetidae</taxon>
        <taxon>Eurotiales</taxon>
        <taxon>Aspergillaceae</taxon>
        <taxon>Aspergillus</taxon>
    </lineage>
</organism>
<dbReference type="InterPro" id="IPR023213">
    <property type="entry name" value="CAT-like_dom_sf"/>
</dbReference>
<evidence type="ECO:0000313" key="2">
    <source>
        <dbReference type="Proteomes" id="UP000179179"/>
    </source>
</evidence>
<evidence type="ECO:0000313" key="1">
    <source>
        <dbReference type="EMBL" id="OGM42635.1"/>
    </source>
</evidence>
<gene>
    <name evidence="1" type="ORF">ABOM_008438</name>
</gene>
<sequence length="116" mass="13171">MVHQEVRYLHPYASETSPQEERYRISTLDYLMGLCYTHLAIFFRLDDGSKPKAAAVLKKGLERILRKVGHLCGTIEKWLDAASDADRLPSLNDMENSSFAGITLGDFKHWSIDPMA</sequence>
<dbReference type="GO" id="GO:0016740">
    <property type="term" value="F:transferase activity"/>
    <property type="evidence" value="ECO:0007669"/>
    <property type="project" value="UniProtKB-KW"/>
</dbReference>
<dbReference type="Gene3D" id="3.30.559.10">
    <property type="entry name" value="Chloramphenicol acetyltransferase-like domain"/>
    <property type="match status" value="1"/>
</dbReference>
<dbReference type="Proteomes" id="UP000179179">
    <property type="component" value="Unassembled WGS sequence"/>
</dbReference>
<dbReference type="EMBL" id="LYCR01000085">
    <property type="protein sequence ID" value="OGM42635.1"/>
    <property type="molecule type" value="Genomic_DNA"/>
</dbReference>